<evidence type="ECO:0000313" key="1">
    <source>
        <dbReference type="EMBL" id="QHT27034.1"/>
    </source>
</evidence>
<dbReference type="AlphaFoldDB" id="A0A6C0ED51"/>
<organism evidence="1">
    <name type="scientific">viral metagenome</name>
    <dbReference type="NCBI Taxonomy" id="1070528"/>
    <lineage>
        <taxon>unclassified sequences</taxon>
        <taxon>metagenomes</taxon>
        <taxon>organismal metagenomes</taxon>
    </lineage>
</organism>
<reference evidence="1" key="1">
    <citation type="journal article" date="2020" name="Nature">
        <title>Giant virus diversity and host interactions through global metagenomics.</title>
        <authorList>
            <person name="Schulz F."/>
            <person name="Roux S."/>
            <person name="Paez-Espino D."/>
            <person name="Jungbluth S."/>
            <person name="Walsh D.A."/>
            <person name="Denef V.J."/>
            <person name="McMahon K.D."/>
            <person name="Konstantinidis K.T."/>
            <person name="Eloe-Fadrosh E.A."/>
            <person name="Kyrpides N.C."/>
            <person name="Woyke T."/>
        </authorList>
    </citation>
    <scope>NUCLEOTIDE SEQUENCE</scope>
    <source>
        <strain evidence="1">GVMAG-M-3300023179-2</strain>
    </source>
</reference>
<accession>A0A6C0ED51</accession>
<sequence>MYVDSSLSNSKFNINSNGLPQPYIKSFLINLSQFALFKCRLICLHP</sequence>
<dbReference type="EMBL" id="MN739808">
    <property type="protein sequence ID" value="QHT27034.1"/>
    <property type="molecule type" value="Genomic_DNA"/>
</dbReference>
<proteinExistence type="predicted"/>
<protein>
    <submittedName>
        <fullName evidence="1">Uncharacterized protein</fullName>
    </submittedName>
</protein>
<name>A0A6C0ED51_9ZZZZ</name>